<feature type="compositionally biased region" description="Acidic residues" evidence="8">
    <location>
        <begin position="290"/>
        <end position="304"/>
    </location>
</feature>
<feature type="compositionally biased region" description="Basic and acidic residues" evidence="8">
    <location>
        <begin position="327"/>
        <end position="344"/>
    </location>
</feature>
<dbReference type="InterPro" id="IPR011009">
    <property type="entry name" value="Kinase-like_dom_sf"/>
</dbReference>
<dbReference type="AlphaFoldDB" id="A0A518DMM5"/>
<keyword evidence="5 11" id="KW-0418">Kinase</keyword>
<feature type="domain" description="Protein kinase" evidence="10">
    <location>
        <begin position="9"/>
        <end position="269"/>
    </location>
</feature>
<sequence>MPIERLGPYLIQETLGHGGMGSVFAATNEITGDRVAVKMLSAAFCDQAHFRERFEAEIETLKRLTHPHIVQLYAYGVENSQPYFAMELVEGKSLFEHLRAGRKFHCEEVAQIGVEICAALRHAHDRGIIHRDLKPANLLLDPEERVKLTDFGIAKLFDGAQLTVAGGVIGTADYMAPEQAQGAAVSTRSDLYSLGSVLYSLVAGRPPFYAKTLAKVLHSLQTDAPQPIQELAPQTPDSLARIIHRLLEKDPEERIGTAQAVSNRLQEVLDEIRARREAPSLANDPRPTEVDDDFELSEDGDAEGGDITRIPHSAFSRPTAPLAPPGESRKGEPPLKDAPTRRPPTDLQTGLRAGGKPNDETPTHVVPPGVNRTTRTGVPPRDNTPTEPPTGAPSTLPPTESPSGNRFITVEEARRRSQGEPEPAVTPWGTVASVAGLGLALLAILGIGFYVMLPPSADQLFQQISTAATADDAAALTGVRSQINDFLNRFPDDPRHGEVSAYNEELEVRTLQRRQALRNRFGRQDPATPAERIYLQAVDQAAVDPSAAVAQLQALVDVFADDAQASTTTALTVELARSQIEQLAPSVAEQQAQTLRLLADRLAEAEKIQPAEPERAKRIWQGVIRLYSDTEWARPLVEQAEKRLTAAQTASEAGA</sequence>
<dbReference type="KEGG" id="lcre:Pla8534_08680"/>
<feature type="compositionally biased region" description="Pro residues" evidence="8">
    <location>
        <begin position="386"/>
        <end position="400"/>
    </location>
</feature>
<dbReference type="GO" id="GO:0004674">
    <property type="term" value="F:protein serine/threonine kinase activity"/>
    <property type="evidence" value="ECO:0007669"/>
    <property type="project" value="UniProtKB-KW"/>
</dbReference>
<dbReference type="RefSeq" id="WP_145049591.1">
    <property type="nucleotide sequence ID" value="NZ_CP036433.1"/>
</dbReference>
<evidence type="ECO:0000259" key="10">
    <source>
        <dbReference type="PROSITE" id="PS50011"/>
    </source>
</evidence>
<keyword evidence="6 7" id="KW-0067">ATP-binding</keyword>
<dbReference type="Gene3D" id="1.10.510.10">
    <property type="entry name" value="Transferase(Phosphotransferase) domain 1"/>
    <property type="match status" value="1"/>
</dbReference>
<keyword evidence="9" id="KW-0472">Membrane</keyword>
<evidence type="ECO:0000256" key="4">
    <source>
        <dbReference type="ARBA" id="ARBA00022741"/>
    </source>
</evidence>
<dbReference type="PROSITE" id="PS00108">
    <property type="entry name" value="PROTEIN_KINASE_ST"/>
    <property type="match status" value="1"/>
</dbReference>
<keyword evidence="12" id="KW-1185">Reference proteome</keyword>
<dbReference type="PANTHER" id="PTHR43289:SF6">
    <property type="entry name" value="SERINE_THREONINE-PROTEIN KINASE NEKL-3"/>
    <property type="match status" value="1"/>
</dbReference>
<evidence type="ECO:0000313" key="12">
    <source>
        <dbReference type="Proteomes" id="UP000317648"/>
    </source>
</evidence>
<evidence type="ECO:0000256" key="5">
    <source>
        <dbReference type="ARBA" id="ARBA00022777"/>
    </source>
</evidence>
<dbReference type="EMBL" id="CP036433">
    <property type="protein sequence ID" value="QDU93089.1"/>
    <property type="molecule type" value="Genomic_DNA"/>
</dbReference>
<dbReference type="Gene3D" id="3.30.200.20">
    <property type="entry name" value="Phosphorylase Kinase, domain 1"/>
    <property type="match status" value="1"/>
</dbReference>
<proteinExistence type="predicted"/>
<dbReference type="OrthoDB" id="6111975at2"/>
<evidence type="ECO:0000256" key="2">
    <source>
        <dbReference type="ARBA" id="ARBA00022527"/>
    </source>
</evidence>
<dbReference type="SMART" id="SM00220">
    <property type="entry name" value="S_TKc"/>
    <property type="match status" value="1"/>
</dbReference>
<feature type="binding site" evidence="7">
    <location>
        <position position="38"/>
    </location>
    <ligand>
        <name>ATP</name>
        <dbReference type="ChEBI" id="CHEBI:30616"/>
    </ligand>
</feature>
<protein>
    <recommendedName>
        <fullName evidence="1">non-specific serine/threonine protein kinase</fullName>
        <ecNumber evidence="1">2.7.11.1</ecNumber>
    </recommendedName>
</protein>
<keyword evidence="9" id="KW-1133">Transmembrane helix</keyword>
<evidence type="ECO:0000256" key="1">
    <source>
        <dbReference type="ARBA" id="ARBA00012513"/>
    </source>
</evidence>
<evidence type="ECO:0000313" key="11">
    <source>
        <dbReference type="EMBL" id="QDU93089.1"/>
    </source>
</evidence>
<dbReference type="SUPFAM" id="SSF56112">
    <property type="entry name" value="Protein kinase-like (PK-like)"/>
    <property type="match status" value="1"/>
</dbReference>
<accession>A0A518DMM5</accession>
<evidence type="ECO:0000256" key="6">
    <source>
        <dbReference type="ARBA" id="ARBA00022840"/>
    </source>
</evidence>
<dbReference type="InterPro" id="IPR017441">
    <property type="entry name" value="Protein_kinase_ATP_BS"/>
</dbReference>
<dbReference type="GO" id="GO:0005524">
    <property type="term" value="F:ATP binding"/>
    <property type="evidence" value="ECO:0007669"/>
    <property type="project" value="UniProtKB-UniRule"/>
</dbReference>
<dbReference type="EC" id="2.7.11.1" evidence="1"/>
<name>A0A518DMM5_9BACT</name>
<keyword evidence="4 7" id="KW-0547">Nucleotide-binding</keyword>
<dbReference type="PANTHER" id="PTHR43289">
    <property type="entry name" value="MITOGEN-ACTIVATED PROTEIN KINASE KINASE KINASE 20-RELATED"/>
    <property type="match status" value="1"/>
</dbReference>
<dbReference type="InterPro" id="IPR008271">
    <property type="entry name" value="Ser/Thr_kinase_AS"/>
</dbReference>
<feature type="transmembrane region" description="Helical" evidence="9">
    <location>
        <begin position="428"/>
        <end position="453"/>
    </location>
</feature>
<dbReference type="FunFam" id="1.10.510.10:FF:000021">
    <property type="entry name" value="Serine/threonine protein kinase"/>
    <property type="match status" value="1"/>
</dbReference>
<dbReference type="PROSITE" id="PS50011">
    <property type="entry name" value="PROTEIN_KINASE_DOM"/>
    <property type="match status" value="1"/>
</dbReference>
<feature type="region of interest" description="Disordered" evidence="8">
    <location>
        <begin position="276"/>
        <end position="405"/>
    </location>
</feature>
<organism evidence="11 12">
    <name type="scientific">Lignipirellula cremea</name>
    <dbReference type="NCBI Taxonomy" id="2528010"/>
    <lineage>
        <taxon>Bacteria</taxon>
        <taxon>Pseudomonadati</taxon>
        <taxon>Planctomycetota</taxon>
        <taxon>Planctomycetia</taxon>
        <taxon>Pirellulales</taxon>
        <taxon>Pirellulaceae</taxon>
        <taxon>Lignipirellula</taxon>
    </lineage>
</organism>
<evidence type="ECO:0000256" key="7">
    <source>
        <dbReference type="PROSITE-ProRule" id="PRU10141"/>
    </source>
</evidence>
<dbReference type="InterPro" id="IPR000719">
    <property type="entry name" value="Prot_kinase_dom"/>
</dbReference>
<keyword evidence="3 11" id="KW-0808">Transferase</keyword>
<gene>
    <name evidence="11" type="primary">prkC_1</name>
    <name evidence="11" type="ORF">Pla8534_08680</name>
</gene>
<keyword evidence="2" id="KW-0723">Serine/threonine-protein kinase</keyword>
<reference evidence="11 12" key="1">
    <citation type="submission" date="2019-02" db="EMBL/GenBank/DDBJ databases">
        <title>Deep-cultivation of Planctomycetes and their phenomic and genomic characterization uncovers novel biology.</title>
        <authorList>
            <person name="Wiegand S."/>
            <person name="Jogler M."/>
            <person name="Boedeker C."/>
            <person name="Pinto D."/>
            <person name="Vollmers J."/>
            <person name="Rivas-Marin E."/>
            <person name="Kohn T."/>
            <person name="Peeters S.H."/>
            <person name="Heuer A."/>
            <person name="Rast P."/>
            <person name="Oberbeckmann S."/>
            <person name="Bunk B."/>
            <person name="Jeske O."/>
            <person name="Meyerdierks A."/>
            <person name="Storesund J.E."/>
            <person name="Kallscheuer N."/>
            <person name="Luecker S."/>
            <person name="Lage O.M."/>
            <person name="Pohl T."/>
            <person name="Merkel B.J."/>
            <person name="Hornburger P."/>
            <person name="Mueller R.-W."/>
            <person name="Bruemmer F."/>
            <person name="Labrenz M."/>
            <person name="Spormann A.M."/>
            <person name="Op den Camp H."/>
            <person name="Overmann J."/>
            <person name="Amann R."/>
            <person name="Jetten M.S.M."/>
            <person name="Mascher T."/>
            <person name="Medema M.H."/>
            <person name="Devos D.P."/>
            <person name="Kaster A.-K."/>
            <person name="Ovreas L."/>
            <person name="Rohde M."/>
            <person name="Galperin M.Y."/>
            <person name="Jogler C."/>
        </authorList>
    </citation>
    <scope>NUCLEOTIDE SEQUENCE [LARGE SCALE GENOMIC DNA]</scope>
    <source>
        <strain evidence="11 12">Pla85_3_4</strain>
    </source>
</reference>
<dbReference type="Proteomes" id="UP000317648">
    <property type="component" value="Chromosome"/>
</dbReference>
<evidence type="ECO:0000256" key="3">
    <source>
        <dbReference type="ARBA" id="ARBA00022679"/>
    </source>
</evidence>
<evidence type="ECO:0000256" key="8">
    <source>
        <dbReference type="SAM" id="MobiDB-lite"/>
    </source>
</evidence>
<keyword evidence="9" id="KW-0812">Transmembrane</keyword>
<dbReference type="Pfam" id="PF00069">
    <property type="entry name" value="Pkinase"/>
    <property type="match status" value="1"/>
</dbReference>
<dbReference type="CDD" id="cd14014">
    <property type="entry name" value="STKc_PknB_like"/>
    <property type="match status" value="1"/>
</dbReference>
<dbReference type="PROSITE" id="PS00107">
    <property type="entry name" value="PROTEIN_KINASE_ATP"/>
    <property type="match status" value="1"/>
</dbReference>
<evidence type="ECO:0000256" key="9">
    <source>
        <dbReference type="SAM" id="Phobius"/>
    </source>
</evidence>